<comment type="subcellular location">
    <subcellularLocation>
        <location evidence="3">Membrane</location>
        <topology evidence="3">Multi-pass membrane protein</topology>
    </subcellularLocation>
</comment>
<keyword evidence="9" id="KW-0349">Heme</keyword>
<comment type="pathway">
    <text evidence="4">Carbohydrate metabolism; tricarboxylic acid cycle.</text>
</comment>
<dbReference type="CDD" id="cd03495">
    <property type="entry name" value="SQR_TypeC_SdhD_like"/>
    <property type="match status" value="1"/>
</dbReference>
<keyword evidence="18" id="KW-1185">Reference proteome</keyword>
<evidence type="ECO:0000256" key="1">
    <source>
        <dbReference type="ARBA" id="ARBA00001971"/>
    </source>
</evidence>
<evidence type="ECO:0000256" key="14">
    <source>
        <dbReference type="ARBA" id="ARBA00023004"/>
    </source>
</evidence>
<feature type="transmembrane region" description="Helical" evidence="16">
    <location>
        <begin position="33"/>
        <end position="57"/>
    </location>
</feature>
<evidence type="ECO:0000256" key="7">
    <source>
        <dbReference type="ARBA" id="ARBA00022448"/>
    </source>
</evidence>
<dbReference type="GO" id="GO:0020037">
    <property type="term" value="F:heme binding"/>
    <property type="evidence" value="ECO:0007669"/>
    <property type="project" value="InterPro"/>
</dbReference>
<dbReference type="InterPro" id="IPR034804">
    <property type="entry name" value="SQR/QFR_C/D"/>
</dbReference>
<dbReference type="OrthoDB" id="9809280at2"/>
<feature type="transmembrane region" description="Helical" evidence="16">
    <location>
        <begin position="69"/>
        <end position="88"/>
    </location>
</feature>
<evidence type="ECO:0000256" key="15">
    <source>
        <dbReference type="ARBA" id="ARBA00023136"/>
    </source>
</evidence>
<sequence>MANDTNSFRTPIGRARGLGSAKTGAQAWLGYRIASAALAVLTILFITLVISLIGAPYEQVVATFKQPGPVILTVLFLGFLFHHAAYGMQEVYEDYIHGKLAKVFAIGATKMVALALFLAGAFAVLKIAFGA</sequence>
<evidence type="ECO:0000256" key="13">
    <source>
        <dbReference type="ARBA" id="ARBA00022989"/>
    </source>
</evidence>
<dbReference type="InterPro" id="IPR000701">
    <property type="entry name" value="SuccDH_FuR_B_TM-su"/>
</dbReference>
<comment type="function">
    <text evidence="2">Membrane-anchoring subunit of succinate dehydrogenase (SDH).</text>
</comment>
<evidence type="ECO:0000313" key="17">
    <source>
        <dbReference type="EMBL" id="OYQ32915.1"/>
    </source>
</evidence>
<evidence type="ECO:0000256" key="9">
    <source>
        <dbReference type="ARBA" id="ARBA00022617"/>
    </source>
</evidence>
<reference evidence="17 18" key="1">
    <citation type="submission" date="2017-07" db="EMBL/GenBank/DDBJ databases">
        <title>Niveispirillum cyanobacteriorum sp. nov., isolated from cyanobacterial aggregates in a eutrophic lake.</title>
        <authorList>
            <person name="Cai H."/>
        </authorList>
    </citation>
    <scope>NUCLEOTIDE SEQUENCE [LARGE SCALE GENOMIC DNA]</scope>
    <source>
        <strain evidence="18">TH1-14</strain>
    </source>
</reference>
<dbReference type="Gene3D" id="1.20.1300.10">
    <property type="entry name" value="Fumarate reductase/succinate dehydrogenase, transmembrane subunit"/>
    <property type="match status" value="1"/>
</dbReference>
<keyword evidence="15 16" id="KW-0472">Membrane</keyword>
<evidence type="ECO:0000313" key="18">
    <source>
        <dbReference type="Proteomes" id="UP000216998"/>
    </source>
</evidence>
<dbReference type="GO" id="GO:0016020">
    <property type="term" value="C:membrane"/>
    <property type="evidence" value="ECO:0007669"/>
    <property type="project" value="UniProtKB-SubCell"/>
</dbReference>
<dbReference type="SUPFAM" id="SSF81343">
    <property type="entry name" value="Fumarate reductase respiratory complex transmembrane subunits"/>
    <property type="match status" value="1"/>
</dbReference>
<comment type="caution">
    <text evidence="17">The sequence shown here is derived from an EMBL/GenBank/DDBJ whole genome shotgun (WGS) entry which is preliminary data.</text>
</comment>
<accession>A0A255YW79</accession>
<evidence type="ECO:0000256" key="12">
    <source>
        <dbReference type="ARBA" id="ARBA00022982"/>
    </source>
</evidence>
<evidence type="ECO:0000256" key="8">
    <source>
        <dbReference type="ARBA" id="ARBA00022532"/>
    </source>
</evidence>
<keyword evidence="14" id="KW-0408">Iron</keyword>
<comment type="subunit">
    <text evidence="5">Part of an enzyme complex containing four subunits: a flavoprotein, an iron-sulfur protein, plus two membrane-anchoring proteins, SdhC and SdhD.</text>
</comment>
<dbReference type="GO" id="GO:0046872">
    <property type="term" value="F:metal ion binding"/>
    <property type="evidence" value="ECO:0007669"/>
    <property type="project" value="UniProtKB-KW"/>
</dbReference>
<dbReference type="AlphaFoldDB" id="A0A255YW79"/>
<keyword evidence="10 16" id="KW-0812">Transmembrane</keyword>
<comment type="cofactor">
    <cofactor evidence="1">
        <name>heme</name>
        <dbReference type="ChEBI" id="CHEBI:30413"/>
    </cofactor>
</comment>
<gene>
    <name evidence="17" type="primary">sdhD</name>
    <name evidence="17" type="ORF">CHU95_16835</name>
</gene>
<evidence type="ECO:0000256" key="11">
    <source>
        <dbReference type="ARBA" id="ARBA00022723"/>
    </source>
</evidence>
<dbReference type="GO" id="GO:0006099">
    <property type="term" value="P:tricarboxylic acid cycle"/>
    <property type="evidence" value="ECO:0007669"/>
    <property type="project" value="UniProtKB-UniPathway"/>
</dbReference>
<dbReference type="Proteomes" id="UP000216998">
    <property type="component" value="Unassembled WGS sequence"/>
</dbReference>
<evidence type="ECO:0000256" key="2">
    <source>
        <dbReference type="ARBA" id="ARBA00004050"/>
    </source>
</evidence>
<name>A0A255YW79_9PROT</name>
<proteinExistence type="predicted"/>
<keyword evidence="8" id="KW-0816">Tricarboxylic acid cycle</keyword>
<evidence type="ECO:0000256" key="16">
    <source>
        <dbReference type="SAM" id="Phobius"/>
    </source>
</evidence>
<dbReference type="Pfam" id="PF01127">
    <property type="entry name" value="Sdh_cyt"/>
    <property type="match status" value="1"/>
</dbReference>
<evidence type="ECO:0000256" key="5">
    <source>
        <dbReference type="ARBA" id="ARBA00011558"/>
    </source>
</evidence>
<dbReference type="InterPro" id="IPR014312">
    <property type="entry name" value="Succ_DH_anchor"/>
</dbReference>
<keyword evidence="12" id="KW-0249">Electron transport</keyword>
<dbReference type="UniPathway" id="UPA00223"/>
<keyword evidence="13 16" id="KW-1133">Transmembrane helix</keyword>
<dbReference type="EMBL" id="NOXU01000031">
    <property type="protein sequence ID" value="OYQ32915.1"/>
    <property type="molecule type" value="Genomic_DNA"/>
</dbReference>
<evidence type="ECO:0000256" key="3">
    <source>
        <dbReference type="ARBA" id="ARBA00004141"/>
    </source>
</evidence>
<protein>
    <recommendedName>
        <fullName evidence="6">Succinate dehydrogenase hydrophobic membrane anchor subunit</fullName>
    </recommendedName>
</protein>
<evidence type="ECO:0000256" key="4">
    <source>
        <dbReference type="ARBA" id="ARBA00005163"/>
    </source>
</evidence>
<keyword evidence="11" id="KW-0479">Metal-binding</keyword>
<evidence type="ECO:0000256" key="10">
    <source>
        <dbReference type="ARBA" id="ARBA00022692"/>
    </source>
</evidence>
<organism evidence="17 18">
    <name type="scientific">Niveispirillum lacus</name>
    <dbReference type="NCBI Taxonomy" id="1981099"/>
    <lineage>
        <taxon>Bacteria</taxon>
        <taxon>Pseudomonadati</taxon>
        <taxon>Pseudomonadota</taxon>
        <taxon>Alphaproteobacteria</taxon>
        <taxon>Rhodospirillales</taxon>
        <taxon>Azospirillaceae</taxon>
        <taxon>Niveispirillum</taxon>
    </lineage>
</organism>
<dbReference type="NCBIfam" id="TIGR02968">
    <property type="entry name" value="succ_dehyd_anc"/>
    <property type="match status" value="1"/>
</dbReference>
<keyword evidence="7" id="KW-0813">Transport</keyword>
<evidence type="ECO:0000256" key="6">
    <source>
        <dbReference type="ARBA" id="ARBA00019425"/>
    </source>
</evidence>
<feature type="transmembrane region" description="Helical" evidence="16">
    <location>
        <begin position="100"/>
        <end position="125"/>
    </location>
</feature>